<keyword evidence="1" id="KW-0472">Membrane</keyword>
<evidence type="ECO:0000256" key="1">
    <source>
        <dbReference type="SAM" id="Phobius"/>
    </source>
</evidence>
<dbReference type="RefSeq" id="WP_187562314.1">
    <property type="nucleotide sequence ID" value="NZ_JACGWS010000006.1"/>
</dbReference>
<keyword evidence="1" id="KW-1133">Transmembrane helix</keyword>
<comment type="caution">
    <text evidence="2">The sequence shown here is derived from an EMBL/GenBank/DDBJ whole genome shotgun (WGS) entry which is preliminary data.</text>
</comment>
<gene>
    <name evidence="2" type="ORF">H2O64_11305</name>
</gene>
<protein>
    <submittedName>
        <fullName evidence="2">Uncharacterized protein</fullName>
    </submittedName>
</protein>
<dbReference type="Proteomes" id="UP000619238">
    <property type="component" value="Unassembled WGS sequence"/>
</dbReference>
<proteinExistence type="predicted"/>
<keyword evidence="3" id="KW-1185">Reference proteome</keyword>
<accession>A0ABR7Q9M1</accession>
<evidence type="ECO:0000313" key="2">
    <source>
        <dbReference type="EMBL" id="MBC8755264.1"/>
    </source>
</evidence>
<name>A0ABR7Q9M1_9FLAO</name>
<organism evidence="2 3">
    <name type="scientific">Kordia aestuariivivens</name>
    <dbReference type="NCBI Taxonomy" id="2759037"/>
    <lineage>
        <taxon>Bacteria</taxon>
        <taxon>Pseudomonadati</taxon>
        <taxon>Bacteroidota</taxon>
        <taxon>Flavobacteriia</taxon>
        <taxon>Flavobacteriales</taxon>
        <taxon>Flavobacteriaceae</taxon>
        <taxon>Kordia</taxon>
    </lineage>
</organism>
<keyword evidence="1" id="KW-0812">Transmembrane</keyword>
<feature type="transmembrane region" description="Helical" evidence="1">
    <location>
        <begin position="12"/>
        <end position="34"/>
    </location>
</feature>
<sequence>MTNTIDDFSWLFILAQLFIILKIIFWIVVGYYTIKLYKAILRYVTRFDNGVE</sequence>
<reference evidence="2 3" key="1">
    <citation type="submission" date="2020-07" db="EMBL/GenBank/DDBJ databases">
        <title>Description of Kordia aestuariivivens sp. nov., isolated from a tidal flat.</title>
        <authorList>
            <person name="Park S."/>
            <person name="Yoon J.-H."/>
        </authorList>
    </citation>
    <scope>NUCLEOTIDE SEQUENCE [LARGE SCALE GENOMIC DNA]</scope>
    <source>
        <strain evidence="2 3">YSTF-M3</strain>
    </source>
</reference>
<dbReference type="EMBL" id="JACGWS010000006">
    <property type="protein sequence ID" value="MBC8755264.1"/>
    <property type="molecule type" value="Genomic_DNA"/>
</dbReference>
<evidence type="ECO:0000313" key="3">
    <source>
        <dbReference type="Proteomes" id="UP000619238"/>
    </source>
</evidence>